<evidence type="ECO:0000259" key="1">
    <source>
        <dbReference type="Pfam" id="PF21831"/>
    </source>
</evidence>
<dbReference type="Pfam" id="PF21831">
    <property type="entry name" value="DUF6891"/>
    <property type="match status" value="1"/>
</dbReference>
<evidence type="ECO:0000313" key="2">
    <source>
        <dbReference type="EMBL" id="GAA5001030.1"/>
    </source>
</evidence>
<feature type="domain" description="DUF6891" evidence="1">
    <location>
        <begin position="123"/>
        <end position="305"/>
    </location>
</feature>
<dbReference type="Proteomes" id="UP001501759">
    <property type="component" value="Unassembled WGS sequence"/>
</dbReference>
<evidence type="ECO:0000313" key="3">
    <source>
        <dbReference type="Proteomes" id="UP001501759"/>
    </source>
</evidence>
<comment type="caution">
    <text evidence="2">The sequence shown here is derived from an EMBL/GenBank/DDBJ whole genome shotgun (WGS) entry which is preliminary data.</text>
</comment>
<sequence>MENHEPLAVKAETENWQKHARIPEQRLRELVRRIGGEGDHFLVVQRIPDIPDVFIQVWHETGGDYRLEHRDGREQFFGTDVTDPDRVADAMVGWARRQDDWHAGLDWEPVAADPATDVPELPEDVREEVEEHVRELLRCGYDDRARLAEDAEEWLVDGDDRPVSAAQARELVDRLWLERLAEQETWQGRTDPERLTTAFESLDADGITARENFTCCRSCGTAEIGGESREGARGFVYFHSQCTQSAAAGHGLTLLYGGFDGSADTTRAVGHEVVAALTAAGLSAQWDGSPDRAITVTPLSWRKRLVG</sequence>
<keyword evidence="3" id="KW-1185">Reference proteome</keyword>
<dbReference type="InterPro" id="IPR054186">
    <property type="entry name" value="DUF6891"/>
</dbReference>
<dbReference type="RefSeq" id="WP_345643295.1">
    <property type="nucleotide sequence ID" value="NZ_BAABKB010000002.1"/>
</dbReference>
<protein>
    <recommendedName>
        <fullName evidence="1">DUF6891 domain-containing protein</fullName>
    </recommendedName>
</protein>
<organism evidence="2 3">
    <name type="scientific">Streptomyces siamensis</name>
    <dbReference type="NCBI Taxonomy" id="1274986"/>
    <lineage>
        <taxon>Bacteria</taxon>
        <taxon>Bacillati</taxon>
        <taxon>Actinomycetota</taxon>
        <taxon>Actinomycetes</taxon>
        <taxon>Kitasatosporales</taxon>
        <taxon>Streptomycetaceae</taxon>
        <taxon>Streptomyces</taxon>
    </lineage>
</organism>
<reference evidence="3" key="1">
    <citation type="journal article" date="2019" name="Int. J. Syst. Evol. Microbiol.">
        <title>The Global Catalogue of Microorganisms (GCM) 10K type strain sequencing project: providing services to taxonomists for standard genome sequencing and annotation.</title>
        <authorList>
            <consortium name="The Broad Institute Genomics Platform"/>
            <consortium name="The Broad Institute Genome Sequencing Center for Infectious Disease"/>
            <person name="Wu L."/>
            <person name="Ma J."/>
        </authorList>
    </citation>
    <scope>NUCLEOTIDE SEQUENCE [LARGE SCALE GENOMIC DNA]</scope>
    <source>
        <strain evidence="3">JCM 18409</strain>
    </source>
</reference>
<name>A0ABP9IM94_9ACTN</name>
<proteinExistence type="predicted"/>
<gene>
    <name evidence="2" type="ORF">GCM10023335_15520</name>
</gene>
<accession>A0ABP9IM94</accession>
<dbReference type="EMBL" id="BAABKB010000002">
    <property type="protein sequence ID" value="GAA5001030.1"/>
    <property type="molecule type" value="Genomic_DNA"/>
</dbReference>